<comment type="caution">
    <text evidence="1">The sequence shown here is derived from an EMBL/GenBank/DDBJ whole genome shotgun (WGS) entry which is preliminary data.</text>
</comment>
<accession>A0A2W4Z1L2</accession>
<gene>
    <name evidence="1" type="ORF">DI640_04145</name>
</gene>
<dbReference type="EMBL" id="QFMX01000003">
    <property type="protein sequence ID" value="PZO75964.1"/>
    <property type="molecule type" value="Genomic_DNA"/>
</dbReference>
<proteinExistence type="predicted"/>
<dbReference type="AlphaFoldDB" id="A0A2W4Z1L2"/>
<evidence type="ECO:0000313" key="2">
    <source>
        <dbReference type="Proteomes" id="UP000249555"/>
    </source>
</evidence>
<sequence>MVTGHRRSILSGEELTLFAAGDDRIVEQPNPVAGRSGRIWTYVSAEQVALALRGTAAAQALAREIILVRLEADSIGRSAQMVRKARDWLIDHDPDPAGHVVVALADSDGVRTVTMQHFDADGQPATTTDHPVCLEDNLLLRKTSWHDAVPTNDELLNRSGQQVLIGPLDHRFQGHVVVGEAEFEWLSGAYGYGAASTVPGVITALKTLKARIRRGETISLFEPGTMYQLEASRLSAFEDWVHRHFPGIGAI</sequence>
<evidence type="ECO:0000313" key="1">
    <source>
        <dbReference type="EMBL" id="PZO75964.1"/>
    </source>
</evidence>
<organism evidence="1 2">
    <name type="scientific">Sphingomonas taxi</name>
    <dbReference type="NCBI Taxonomy" id="1549858"/>
    <lineage>
        <taxon>Bacteria</taxon>
        <taxon>Pseudomonadati</taxon>
        <taxon>Pseudomonadota</taxon>
        <taxon>Alphaproteobacteria</taxon>
        <taxon>Sphingomonadales</taxon>
        <taxon>Sphingomonadaceae</taxon>
        <taxon>Sphingomonas</taxon>
    </lineage>
</organism>
<reference evidence="1 2" key="1">
    <citation type="submission" date="2017-08" db="EMBL/GenBank/DDBJ databases">
        <title>Infants hospitalized years apart are colonized by the same room-sourced microbial strains.</title>
        <authorList>
            <person name="Brooks B."/>
            <person name="Olm M.R."/>
            <person name="Firek B.A."/>
            <person name="Baker R."/>
            <person name="Thomas B.C."/>
            <person name="Morowitz M.J."/>
            <person name="Banfield J.F."/>
        </authorList>
    </citation>
    <scope>NUCLEOTIDE SEQUENCE [LARGE SCALE GENOMIC DNA]</scope>
    <source>
        <strain evidence="1">S2_018_000_R3_119</strain>
    </source>
</reference>
<protein>
    <submittedName>
        <fullName evidence="1">Uncharacterized protein</fullName>
    </submittedName>
</protein>
<dbReference type="Proteomes" id="UP000249555">
    <property type="component" value="Unassembled WGS sequence"/>
</dbReference>
<name>A0A2W4Z1L2_9SPHN</name>